<feature type="binding site" evidence="6">
    <location>
        <position position="120"/>
    </location>
    <ligand>
        <name>FAD</name>
        <dbReference type="ChEBI" id="CHEBI:57692"/>
    </ligand>
</feature>
<feature type="binding site" evidence="6">
    <location>
        <position position="283"/>
    </location>
    <ligand>
        <name>FAD</name>
        <dbReference type="ChEBI" id="CHEBI:57692"/>
    </ligand>
</feature>
<name>A0ABU9LM86_9BACL</name>
<feature type="domain" description="FAD/NAD(P)-binding" evidence="7">
    <location>
        <begin position="5"/>
        <end position="296"/>
    </location>
</feature>
<evidence type="ECO:0000256" key="6">
    <source>
        <dbReference type="HAMAP-Rule" id="MF_01685"/>
    </source>
</evidence>
<comment type="similarity">
    <text evidence="6">Belongs to the ferredoxin--NADP reductase type 2 family.</text>
</comment>
<accession>A0ABU9LM86</accession>
<dbReference type="EMBL" id="JBCEWA010000004">
    <property type="protein sequence ID" value="MEL5988119.1"/>
    <property type="molecule type" value="Genomic_DNA"/>
</dbReference>
<feature type="binding site" evidence="6">
    <location>
        <position position="42"/>
    </location>
    <ligand>
        <name>FAD</name>
        <dbReference type="ChEBI" id="CHEBI:57692"/>
    </ligand>
</feature>
<proteinExistence type="inferred from homology"/>
<comment type="caution">
    <text evidence="8">The sequence shown here is derived from an EMBL/GenBank/DDBJ whole genome shotgun (WGS) entry which is preliminary data.</text>
</comment>
<keyword evidence="2 6" id="KW-0285">Flavoprotein</keyword>
<dbReference type="InterPro" id="IPR036188">
    <property type="entry name" value="FAD/NAD-bd_sf"/>
</dbReference>
<protein>
    <recommendedName>
        <fullName evidence="6">Ferredoxin--NADP reductase</fullName>
        <shortName evidence="6">FNR</shortName>
        <shortName evidence="6">Fd-NADP(+) reductase</shortName>
        <ecNumber evidence="6">1.18.1.2</ecNumber>
    </recommendedName>
</protein>
<comment type="catalytic activity">
    <reaction evidence="6">
        <text>2 reduced [2Fe-2S]-[ferredoxin] + NADP(+) + H(+) = 2 oxidized [2Fe-2S]-[ferredoxin] + NADPH</text>
        <dbReference type="Rhea" id="RHEA:20125"/>
        <dbReference type="Rhea" id="RHEA-COMP:10000"/>
        <dbReference type="Rhea" id="RHEA-COMP:10001"/>
        <dbReference type="ChEBI" id="CHEBI:15378"/>
        <dbReference type="ChEBI" id="CHEBI:33737"/>
        <dbReference type="ChEBI" id="CHEBI:33738"/>
        <dbReference type="ChEBI" id="CHEBI:57783"/>
        <dbReference type="ChEBI" id="CHEBI:58349"/>
        <dbReference type="EC" id="1.18.1.2"/>
    </reaction>
</comment>
<dbReference type="EC" id="1.18.1.2" evidence="6"/>
<evidence type="ECO:0000256" key="4">
    <source>
        <dbReference type="ARBA" id="ARBA00022857"/>
    </source>
</evidence>
<dbReference type="HAMAP" id="MF_01685">
    <property type="entry name" value="FENR2"/>
    <property type="match status" value="1"/>
</dbReference>
<keyword evidence="3 6" id="KW-0274">FAD</keyword>
<evidence type="ECO:0000256" key="3">
    <source>
        <dbReference type="ARBA" id="ARBA00022827"/>
    </source>
</evidence>
<dbReference type="PRINTS" id="PR00469">
    <property type="entry name" value="PNDRDTASEII"/>
</dbReference>
<evidence type="ECO:0000313" key="9">
    <source>
        <dbReference type="Proteomes" id="UP001398420"/>
    </source>
</evidence>
<dbReference type="Pfam" id="PF07992">
    <property type="entry name" value="Pyr_redox_2"/>
    <property type="match status" value="1"/>
</dbReference>
<keyword evidence="4 6" id="KW-0521">NADP</keyword>
<feature type="binding site" evidence="6">
    <location>
        <position position="86"/>
    </location>
    <ligand>
        <name>FAD</name>
        <dbReference type="ChEBI" id="CHEBI:57692"/>
    </ligand>
</feature>
<reference evidence="8 9" key="1">
    <citation type="submission" date="2024-04" db="EMBL/GenBank/DDBJ databases">
        <authorList>
            <person name="Wu Y.S."/>
            <person name="Zhang L."/>
        </authorList>
    </citation>
    <scope>NUCLEOTIDE SEQUENCE [LARGE SCALE GENOMIC DNA]</scope>
    <source>
        <strain evidence="8 9">KG-01</strain>
    </source>
</reference>
<feature type="binding site" evidence="6">
    <location>
        <position position="324"/>
    </location>
    <ligand>
        <name>FAD</name>
        <dbReference type="ChEBI" id="CHEBI:57692"/>
    </ligand>
</feature>
<evidence type="ECO:0000256" key="1">
    <source>
        <dbReference type="ARBA" id="ARBA00011738"/>
    </source>
</evidence>
<dbReference type="Gene3D" id="3.50.50.60">
    <property type="entry name" value="FAD/NAD(P)-binding domain"/>
    <property type="match status" value="2"/>
</dbReference>
<dbReference type="RefSeq" id="WP_342302856.1">
    <property type="nucleotide sequence ID" value="NZ_JBCEWA010000004.1"/>
</dbReference>
<dbReference type="InterPro" id="IPR050097">
    <property type="entry name" value="Ferredoxin-NADP_redctase_2"/>
</dbReference>
<feature type="binding site" evidence="6">
    <location>
        <position position="46"/>
    </location>
    <ligand>
        <name>FAD</name>
        <dbReference type="ChEBI" id="CHEBI:57692"/>
    </ligand>
</feature>
<evidence type="ECO:0000256" key="5">
    <source>
        <dbReference type="ARBA" id="ARBA00023002"/>
    </source>
</evidence>
<gene>
    <name evidence="8" type="ORF">AAF454_06775</name>
</gene>
<comment type="cofactor">
    <cofactor evidence="6">
        <name>FAD</name>
        <dbReference type="ChEBI" id="CHEBI:57692"/>
    </cofactor>
    <text evidence="6">Binds 1 FAD per subunit.</text>
</comment>
<dbReference type="InterPro" id="IPR023753">
    <property type="entry name" value="FAD/NAD-binding_dom"/>
</dbReference>
<dbReference type="PRINTS" id="PR00368">
    <property type="entry name" value="FADPNR"/>
</dbReference>
<organism evidence="8 9">
    <name type="scientific">Kurthia gibsonii</name>
    <dbReference type="NCBI Taxonomy" id="33946"/>
    <lineage>
        <taxon>Bacteria</taxon>
        <taxon>Bacillati</taxon>
        <taxon>Bacillota</taxon>
        <taxon>Bacilli</taxon>
        <taxon>Bacillales</taxon>
        <taxon>Caryophanaceae</taxon>
        <taxon>Kurthia</taxon>
    </lineage>
</organism>
<comment type="subunit">
    <text evidence="1 6">Homodimer.</text>
</comment>
<evidence type="ECO:0000256" key="2">
    <source>
        <dbReference type="ARBA" id="ARBA00022630"/>
    </source>
</evidence>
<evidence type="ECO:0000313" key="8">
    <source>
        <dbReference type="EMBL" id="MEL5988119.1"/>
    </source>
</evidence>
<dbReference type="SUPFAM" id="SSF51905">
    <property type="entry name" value="FAD/NAD(P)-binding domain"/>
    <property type="match status" value="1"/>
</dbReference>
<feature type="binding site" evidence="6">
    <location>
        <position position="34"/>
    </location>
    <ligand>
        <name>FAD</name>
        <dbReference type="ChEBI" id="CHEBI:57692"/>
    </ligand>
</feature>
<keyword evidence="5 6" id="KW-0560">Oxidoreductase</keyword>
<keyword evidence="9" id="KW-1185">Reference proteome</keyword>
<dbReference type="Proteomes" id="UP001398420">
    <property type="component" value="Unassembled WGS sequence"/>
</dbReference>
<sequence>MTEIYDVTIIGGGPAGLYAAFYAGLRNMKTKIIEFQSELGGKVRLFPEKKIWDIGGQPPITGDAFIKQLIEQGLTFHPTVHVETKVERIVDQLDGTFHIETNKGTHMSRSVIVAVGGGIIQPQKLQVAGVPKEDVQNMHYVVREFEQFRDQVVLISGGGNTAVDWANELHGIAKEIHVVYRGENLSAHEAQVEQVMKHATVHTQTHITQVHANENTNCIENVTIEQAAGEKIISVDHMIVSHGFDLDQTLQYDVSIPLERIDHAIASTATGKTDMPGIFVAGDIAKYEGKVNLLVGCFQDAVNAVNGAKLHIEPTASHVAMVSSHNDRVQKRMAVEARKNEKSLV</sequence>
<comment type="caution">
    <text evidence="6">Lacks conserved residue(s) required for the propagation of feature annotation.</text>
</comment>
<dbReference type="PANTHER" id="PTHR48105">
    <property type="entry name" value="THIOREDOXIN REDUCTASE 1-RELATED-RELATED"/>
    <property type="match status" value="1"/>
</dbReference>
<evidence type="ECO:0000259" key="7">
    <source>
        <dbReference type="Pfam" id="PF07992"/>
    </source>
</evidence>
<dbReference type="InterPro" id="IPR022890">
    <property type="entry name" value="Fd--NADP_Rdtase_type_2"/>
</dbReference>